<accession>A0ABU9APG6</accession>
<evidence type="ECO:0000313" key="4">
    <source>
        <dbReference type="Proteomes" id="UP001371305"/>
    </source>
</evidence>
<evidence type="ECO:0000313" key="3">
    <source>
        <dbReference type="EMBL" id="MEK7949603.1"/>
    </source>
</evidence>
<feature type="compositionally biased region" description="Pro residues" evidence="1">
    <location>
        <begin position="56"/>
        <end position="66"/>
    </location>
</feature>
<proteinExistence type="predicted"/>
<dbReference type="RefSeq" id="WP_341403022.1">
    <property type="nucleotide sequence ID" value="NZ_JBBUKT010000001.1"/>
</dbReference>
<gene>
    <name evidence="3" type="ORF">WKV53_03810</name>
</gene>
<protein>
    <submittedName>
        <fullName evidence="3">Porin</fullName>
    </submittedName>
</protein>
<name>A0ABU9APG6_9BACT</name>
<dbReference type="InterPro" id="IPR032638">
    <property type="entry name" value="Porin_5"/>
</dbReference>
<evidence type="ECO:0000256" key="1">
    <source>
        <dbReference type="SAM" id="MobiDB-lite"/>
    </source>
</evidence>
<keyword evidence="4" id="KW-1185">Reference proteome</keyword>
<dbReference type="EMBL" id="JBBUKT010000001">
    <property type="protein sequence ID" value="MEK7949603.1"/>
    <property type="molecule type" value="Genomic_DNA"/>
</dbReference>
<sequence length="606" mass="65582">MPTKHAYRPILATVAATLAGAAITRAEEPPDLPPVTTPTSQEQYNHVFDPNIGAPELPPQPAPQALPPPSPNMAVNLVVLLVKKGQITQEEGLALIEQAESEAKATQAAQAAAAPAAPPRQEGEVSVNYVPQTVRNGIRDEIKQELMAEAHEENWGAYKSPDWTSRIRPFGDIRGRYESIFFGNGNDNTGAFPNFNAINTGAPFDTSGTLFSPQYNVDQDRNRARLRARIGADLMLGDGFTGGLRVATGDSNSPVSPNQSLGGSGGNFSKYQIWLDRAFIAYDAIKTDDYELSAVLGRFDNPFFNTEVMWDDDLGFDGLALRGKARASDRVTVFGAAGLFPVYNTDLNFASNQPSKFESQDKWLYGAQVGIDWKIDDHLKAKFGVAWYDFQNIEGELSTPFVPLGPNDAGNTDATRPSFAQRGNTYMALRNIIPTAANGFGTTNQWQYYGLATPFQVLTLTGRLEYDAYDPVKFALTGEFLKNLAFDANDIAPKAVNNRIGAGTGTFDGGDMAWNTMFQFGKTAMDKKGDWIAGIGYRYVESDAVVDGFTDSDFGGGGTNVQGFTLGGAVAVSPNVRVGVKWMSSDEVSGPPLSTDTLQFDINAKF</sequence>
<reference evidence="3 4" key="1">
    <citation type="submission" date="2024-04" db="EMBL/GenBank/DDBJ databases">
        <title>Luteolibacter sp. isolated from soil.</title>
        <authorList>
            <person name="An J."/>
        </authorList>
    </citation>
    <scope>NUCLEOTIDE SEQUENCE [LARGE SCALE GENOMIC DNA]</scope>
    <source>
        <strain evidence="3 4">Y139</strain>
    </source>
</reference>
<feature type="region of interest" description="Disordered" evidence="1">
    <location>
        <begin position="27"/>
        <end position="66"/>
    </location>
</feature>
<comment type="caution">
    <text evidence="3">The sequence shown here is derived from an EMBL/GenBank/DDBJ whole genome shotgun (WGS) entry which is preliminary data.</text>
</comment>
<feature type="chain" id="PRO_5047260559" evidence="2">
    <location>
        <begin position="22"/>
        <end position="606"/>
    </location>
</feature>
<organism evidence="3 4">
    <name type="scientific">Luteolibacter soli</name>
    <dbReference type="NCBI Taxonomy" id="3135280"/>
    <lineage>
        <taxon>Bacteria</taxon>
        <taxon>Pseudomonadati</taxon>
        <taxon>Verrucomicrobiota</taxon>
        <taxon>Verrucomicrobiia</taxon>
        <taxon>Verrucomicrobiales</taxon>
        <taxon>Verrucomicrobiaceae</taxon>
        <taxon>Luteolibacter</taxon>
    </lineage>
</organism>
<dbReference type="Pfam" id="PF16930">
    <property type="entry name" value="Porin_5"/>
    <property type="match status" value="1"/>
</dbReference>
<dbReference type="InterPro" id="IPR011250">
    <property type="entry name" value="OMP/PagP_B-barrel"/>
</dbReference>
<evidence type="ECO:0000256" key="2">
    <source>
        <dbReference type="SAM" id="SignalP"/>
    </source>
</evidence>
<keyword evidence="2" id="KW-0732">Signal</keyword>
<feature type="signal peptide" evidence="2">
    <location>
        <begin position="1"/>
        <end position="21"/>
    </location>
</feature>
<dbReference type="Proteomes" id="UP001371305">
    <property type="component" value="Unassembled WGS sequence"/>
</dbReference>
<dbReference type="SUPFAM" id="SSF56925">
    <property type="entry name" value="OMPA-like"/>
    <property type="match status" value="1"/>
</dbReference>